<evidence type="ECO:0000256" key="1">
    <source>
        <dbReference type="ARBA" id="ARBA00007818"/>
    </source>
</evidence>
<feature type="region of interest" description="Disordered" evidence="4">
    <location>
        <begin position="88"/>
        <end position="107"/>
    </location>
</feature>
<sequence length="178" mass="20075">MVLFLLYMKCDMENVGEIQLRMNANLRISVRNPLSDSEVRDNVVFNPSETVEQDESSREPDHHFRLKWEGSKKASVLRVLDTKEAATALKKKKQHKDGPPRSCTGSDSGNWVPMLAVECRGLEPYAFHPMKDEFVVVSEGGTQFDEDVELGDGDWADYDADNDCSVSLGDIQFKFEAV</sequence>
<comment type="similarity">
    <text evidence="1">Belongs to the UPF0587 family.</text>
</comment>
<protein>
    <submittedName>
        <fullName evidence="5">Uncharacterized protein</fullName>
    </submittedName>
</protein>
<name>A0A9K3L9L5_9STRA</name>
<dbReference type="AlphaFoldDB" id="A0A9K3L9L5"/>
<dbReference type="EMBL" id="JAGRRH010000014">
    <property type="protein sequence ID" value="KAG7358339.1"/>
    <property type="molecule type" value="Genomic_DNA"/>
</dbReference>
<evidence type="ECO:0000256" key="4">
    <source>
        <dbReference type="SAM" id="MobiDB-lite"/>
    </source>
</evidence>
<dbReference type="PANTHER" id="PTHR12857:SF0">
    <property type="entry name" value="CXXC MOTIF CONTAINING ZINC BINDING PROTEIN"/>
    <property type="match status" value="1"/>
</dbReference>
<dbReference type="Proteomes" id="UP000693970">
    <property type="component" value="Unassembled WGS sequence"/>
</dbReference>
<proteinExistence type="inferred from homology"/>
<dbReference type="InterPro" id="IPR008584">
    <property type="entry name" value="CXXC_Zn-binding_euk"/>
</dbReference>
<keyword evidence="6" id="KW-1185">Reference proteome</keyword>
<comment type="caution">
    <text evidence="5">The sequence shown here is derived from an EMBL/GenBank/DDBJ whole genome shotgun (WGS) entry which is preliminary data.</text>
</comment>
<dbReference type="OrthoDB" id="10248838at2759"/>
<evidence type="ECO:0000313" key="5">
    <source>
        <dbReference type="EMBL" id="KAG7358339.1"/>
    </source>
</evidence>
<dbReference type="Pfam" id="PF05907">
    <property type="entry name" value="CXXC_Zn-b_euk"/>
    <property type="match status" value="1"/>
</dbReference>
<evidence type="ECO:0000256" key="3">
    <source>
        <dbReference type="ARBA" id="ARBA00022833"/>
    </source>
</evidence>
<keyword evidence="2" id="KW-0479">Metal-binding</keyword>
<dbReference type="PANTHER" id="PTHR12857">
    <property type="entry name" value="CXXC MOTIF CONTAINING ZINC BINDING PROTEIN"/>
    <property type="match status" value="1"/>
</dbReference>
<reference evidence="5" key="1">
    <citation type="journal article" date="2021" name="Sci. Rep.">
        <title>Diploid genomic architecture of Nitzschia inconspicua, an elite biomass production diatom.</title>
        <authorList>
            <person name="Oliver A."/>
            <person name="Podell S."/>
            <person name="Pinowska A."/>
            <person name="Traller J.C."/>
            <person name="Smith S.R."/>
            <person name="McClure R."/>
            <person name="Beliaev A."/>
            <person name="Bohutskyi P."/>
            <person name="Hill E.A."/>
            <person name="Rabines A."/>
            <person name="Zheng H."/>
            <person name="Allen L.Z."/>
            <person name="Kuo A."/>
            <person name="Grigoriev I.V."/>
            <person name="Allen A.E."/>
            <person name="Hazlebeck D."/>
            <person name="Allen E.E."/>
        </authorList>
    </citation>
    <scope>NUCLEOTIDE SEQUENCE</scope>
    <source>
        <strain evidence="5">Hildebrandi</strain>
    </source>
</reference>
<evidence type="ECO:0000256" key="2">
    <source>
        <dbReference type="ARBA" id="ARBA00022723"/>
    </source>
</evidence>
<dbReference type="GO" id="GO:0008270">
    <property type="term" value="F:zinc ion binding"/>
    <property type="evidence" value="ECO:0007669"/>
    <property type="project" value="TreeGrafter"/>
</dbReference>
<accession>A0A9K3L9L5</accession>
<reference evidence="5" key="2">
    <citation type="submission" date="2021-04" db="EMBL/GenBank/DDBJ databases">
        <authorList>
            <person name="Podell S."/>
        </authorList>
    </citation>
    <scope>NUCLEOTIDE SEQUENCE</scope>
    <source>
        <strain evidence="5">Hildebrandi</strain>
    </source>
</reference>
<evidence type="ECO:0000313" key="6">
    <source>
        <dbReference type="Proteomes" id="UP000693970"/>
    </source>
</evidence>
<organism evidence="5 6">
    <name type="scientific">Nitzschia inconspicua</name>
    <dbReference type="NCBI Taxonomy" id="303405"/>
    <lineage>
        <taxon>Eukaryota</taxon>
        <taxon>Sar</taxon>
        <taxon>Stramenopiles</taxon>
        <taxon>Ochrophyta</taxon>
        <taxon>Bacillariophyta</taxon>
        <taxon>Bacillariophyceae</taxon>
        <taxon>Bacillariophycidae</taxon>
        <taxon>Bacillariales</taxon>
        <taxon>Bacillariaceae</taxon>
        <taxon>Nitzschia</taxon>
    </lineage>
</organism>
<keyword evidence="3" id="KW-0862">Zinc</keyword>
<gene>
    <name evidence="5" type="ORF">IV203_014927</name>
</gene>